<dbReference type="AlphaFoldDB" id="A0A843WL97"/>
<gene>
    <name evidence="5" type="ORF">Taro_041355</name>
</gene>
<accession>A0A843WL97</accession>
<proteinExistence type="predicted"/>
<evidence type="ECO:0000256" key="2">
    <source>
        <dbReference type="ARBA" id="ARBA00023122"/>
    </source>
</evidence>
<dbReference type="SUPFAM" id="SSF54631">
    <property type="entry name" value="CBS-domain pair"/>
    <property type="match status" value="1"/>
</dbReference>
<keyword evidence="2 3" id="KW-0129">CBS domain</keyword>
<evidence type="ECO:0000259" key="4">
    <source>
        <dbReference type="PROSITE" id="PS51371"/>
    </source>
</evidence>
<dbReference type="PROSITE" id="PS51371">
    <property type="entry name" value="CBS"/>
    <property type="match status" value="1"/>
</dbReference>
<dbReference type="Proteomes" id="UP000652761">
    <property type="component" value="Unassembled WGS sequence"/>
</dbReference>
<dbReference type="InterPro" id="IPR000644">
    <property type="entry name" value="CBS_dom"/>
</dbReference>
<evidence type="ECO:0000256" key="3">
    <source>
        <dbReference type="PROSITE-ProRule" id="PRU00703"/>
    </source>
</evidence>
<sequence>MKLGTNTEPFESLNIAYFVMNVLSVSIYCSQGLFLTCSVLDCMEAFSKGVHRALVPMESHVENVVAAELVESSPGYRMLTQMDVVSFLRAHNTELDYVISYTVGELGAVNENVLSITTGTRVIDALKSMRAASLSSVPIVEAHGNVTDEHVLLDGKGKKLVSTFSATDLRACPIDLLQQWLNVSVVEFKDKASSMHGATAPTVLGADRARCLVTCRRETTLAQVIEEAVASRVHRVWVVDVRGRLLGLVSLSDMLRVIREALLVAERET</sequence>
<evidence type="ECO:0000313" key="6">
    <source>
        <dbReference type="Proteomes" id="UP000652761"/>
    </source>
</evidence>
<dbReference type="EMBL" id="NMUH01004137">
    <property type="protein sequence ID" value="MQM08497.1"/>
    <property type="molecule type" value="Genomic_DNA"/>
</dbReference>
<evidence type="ECO:0000313" key="5">
    <source>
        <dbReference type="EMBL" id="MQM08497.1"/>
    </source>
</evidence>
<feature type="domain" description="CBS" evidence="4">
    <location>
        <begin position="206"/>
        <end position="266"/>
    </location>
</feature>
<dbReference type="PANTHER" id="PTHR13780">
    <property type="entry name" value="AMP-ACTIVATED PROTEIN KINASE, GAMMA REGULATORY SUBUNIT"/>
    <property type="match status" value="1"/>
</dbReference>
<dbReference type="InterPro" id="IPR046342">
    <property type="entry name" value="CBS_dom_sf"/>
</dbReference>
<reference evidence="5" key="1">
    <citation type="submission" date="2017-07" db="EMBL/GenBank/DDBJ databases">
        <title>Taro Niue Genome Assembly and Annotation.</title>
        <authorList>
            <person name="Atibalentja N."/>
            <person name="Keating K."/>
            <person name="Fields C.J."/>
        </authorList>
    </citation>
    <scope>NUCLEOTIDE SEQUENCE</scope>
    <source>
        <strain evidence="5">Niue_2</strain>
        <tissue evidence="5">Leaf</tissue>
    </source>
</reference>
<keyword evidence="1" id="KW-0677">Repeat</keyword>
<dbReference type="Gene3D" id="3.10.580.10">
    <property type="entry name" value="CBS-domain"/>
    <property type="match status" value="1"/>
</dbReference>
<dbReference type="SMART" id="SM00116">
    <property type="entry name" value="CBS"/>
    <property type="match status" value="2"/>
</dbReference>
<dbReference type="OrthoDB" id="449052at2759"/>
<dbReference type="Pfam" id="PF00571">
    <property type="entry name" value="CBS"/>
    <property type="match status" value="2"/>
</dbReference>
<dbReference type="GO" id="GO:0005634">
    <property type="term" value="C:nucleus"/>
    <property type="evidence" value="ECO:0007669"/>
    <property type="project" value="TreeGrafter"/>
</dbReference>
<dbReference type="GO" id="GO:0005737">
    <property type="term" value="C:cytoplasm"/>
    <property type="evidence" value="ECO:0007669"/>
    <property type="project" value="TreeGrafter"/>
</dbReference>
<protein>
    <recommendedName>
        <fullName evidence="4">CBS domain-containing protein</fullName>
    </recommendedName>
</protein>
<keyword evidence="6" id="KW-1185">Reference proteome</keyword>
<dbReference type="InterPro" id="IPR050511">
    <property type="entry name" value="AMPK_gamma/SDS23_families"/>
</dbReference>
<evidence type="ECO:0000256" key="1">
    <source>
        <dbReference type="ARBA" id="ARBA00022737"/>
    </source>
</evidence>
<organism evidence="5 6">
    <name type="scientific">Colocasia esculenta</name>
    <name type="common">Wild taro</name>
    <name type="synonym">Arum esculentum</name>
    <dbReference type="NCBI Taxonomy" id="4460"/>
    <lineage>
        <taxon>Eukaryota</taxon>
        <taxon>Viridiplantae</taxon>
        <taxon>Streptophyta</taxon>
        <taxon>Embryophyta</taxon>
        <taxon>Tracheophyta</taxon>
        <taxon>Spermatophyta</taxon>
        <taxon>Magnoliopsida</taxon>
        <taxon>Liliopsida</taxon>
        <taxon>Araceae</taxon>
        <taxon>Aroideae</taxon>
        <taxon>Colocasieae</taxon>
        <taxon>Colocasia</taxon>
    </lineage>
</organism>
<name>A0A843WL97_COLES</name>
<comment type="caution">
    <text evidence="5">The sequence shown here is derived from an EMBL/GenBank/DDBJ whole genome shotgun (WGS) entry which is preliminary data.</text>
</comment>
<dbReference type="PANTHER" id="PTHR13780:SF101">
    <property type="entry name" value="SNF1-RELATED PROTEIN KINASE REGULATORY SUBUNIT GAMMA-LIKE PV42A"/>
    <property type="match status" value="1"/>
</dbReference>